<accession>A0A1W9Z734</accession>
<evidence type="ECO:0000256" key="1">
    <source>
        <dbReference type="SAM" id="MobiDB-lite"/>
    </source>
</evidence>
<protein>
    <recommendedName>
        <fullName evidence="3">PE domain-containing protein</fullName>
    </recommendedName>
</protein>
<evidence type="ECO:0000313" key="4">
    <source>
        <dbReference type="EMBL" id="ORA08216.1"/>
    </source>
</evidence>
<evidence type="ECO:0000256" key="2">
    <source>
        <dbReference type="SAM" id="SignalP"/>
    </source>
</evidence>
<name>A0A1W9Z734_MYCAN</name>
<dbReference type="EMBL" id="MVHE01000143">
    <property type="protein sequence ID" value="ORA08216.1"/>
    <property type="molecule type" value="Genomic_DNA"/>
</dbReference>
<dbReference type="AlphaFoldDB" id="A0A1W9Z734"/>
<evidence type="ECO:0000259" key="3">
    <source>
        <dbReference type="Pfam" id="PF00934"/>
    </source>
</evidence>
<feature type="chain" id="PRO_5038902783" description="PE domain-containing protein" evidence="2">
    <location>
        <begin position="22"/>
        <end position="163"/>
    </location>
</feature>
<dbReference type="Pfam" id="PF00934">
    <property type="entry name" value="PE"/>
    <property type="match status" value="1"/>
</dbReference>
<gene>
    <name evidence="4" type="ORF">BST12_28505</name>
</gene>
<dbReference type="InterPro" id="IPR000084">
    <property type="entry name" value="PE-PGRS_N"/>
</dbReference>
<keyword evidence="2" id="KW-0732">Signal</keyword>
<comment type="caution">
    <text evidence="4">The sequence shown here is derived from an EMBL/GenBank/DDBJ whole genome shotgun (WGS) entry which is preliminary data.</text>
</comment>
<dbReference type="SUPFAM" id="SSF140459">
    <property type="entry name" value="PE/PPE dimer-like"/>
    <property type="match status" value="1"/>
</dbReference>
<keyword evidence="5" id="KW-1185">Reference proteome</keyword>
<dbReference type="Gene3D" id="1.10.287.850">
    <property type="entry name" value="HP0062-like domain"/>
    <property type="match status" value="1"/>
</dbReference>
<feature type="signal peptide" evidence="2">
    <location>
        <begin position="1"/>
        <end position="21"/>
    </location>
</feature>
<dbReference type="InterPro" id="IPR038332">
    <property type="entry name" value="PPE_sf"/>
</dbReference>
<organism evidence="4 5">
    <name type="scientific">Mycobacterium angelicum</name>
    <dbReference type="NCBI Taxonomy" id="470074"/>
    <lineage>
        <taxon>Bacteria</taxon>
        <taxon>Bacillati</taxon>
        <taxon>Actinomycetota</taxon>
        <taxon>Actinomycetes</taxon>
        <taxon>Mycobacteriales</taxon>
        <taxon>Mycobacteriaceae</taxon>
        <taxon>Mycobacterium</taxon>
    </lineage>
</organism>
<feature type="compositionally biased region" description="Gly residues" evidence="1">
    <location>
        <begin position="142"/>
        <end position="163"/>
    </location>
</feature>
<feature type="domain" description="PE" evidence="3">
    <location>
        <begin position="25"/>
        <end position="109"/>
    </location>
</feature>
<evidence type="ECO:0000313" key="5">
    <source>
        <dbReference type="Proteomes" id="UP000192284"/>
    </source>
</evidence>
<proteinExistence type="predicted"/>
<dbReference type="Proteomes" id="UP000192284">
    <property type="component" value="Unassembled WGS sequence"/>
</dbReference>
<feature type="region of interest" description="Disordered" evidence="1">
    <location>
        <begin position="137"/>
        <end position="163"/>
    </location>
</feature>
<sequence>MGPVWPVSMLQGVTVMSLVFASLPGLGAATTDFAGIGSAVDAAAHAASASTTELLAAAADEVSSGIAALFSAHGRQFQALNAQAAAFHDQFIRTLAASANSYATAEATNTALQDALNAINAPTQLLMGRNLIGDGANATTPGGRGGDGGLLWGNGGNGAPGAA</sequence>
<reference evidence="4 5" key="1">
    <citation type="submission" date="2017-02" db="EMBL/GenBank/DDBJ databases">
        <title>The new phylogeny of genus Mycobacterium.</title>
        <authorList>
            <person name="Tortoli E."/>
            <person name="Trovato A."/>
            <person name="Cirillo D.M."/>
        </authorList>
    </citation>
    <scope>NUCLEOTIDE SEQUENCE [LARGE SCALE GENOMIC DNA]</scope>
    <source>
        <strain evidence="4 5">DSM 45057</strain>
    </source>
</reference>
<feature type="non-terminal residue" evidence="4">
    <location>
        <position position="163"/>
    </location>
</feature>